<dbReference type="EMBL" id="PGGH01023147">
    <property type="protein sequence ID" value="NIG58154.1"/>
    <property type="molecule type" value="Genomic_DNA"/>
</dbReference>
<keyword evidence="5" id="KW-1185">Reference proteome</keyword>
<evidence type="ECO:0000256" key="1">
    <source>
        <dbReference type="ARBA" id="ARBA00022598"/>
    </source>
</evidence>
<dbReference type="SUPFAM" id="SSF56059">
    <property type="entry name" value="Glutathione synthetase ATP-binding domain-like"/>
    <property type="match status" value="1"/>
</dbReference>
<gene>
    <name evidence="4" type="ORF">BU61_5431</name>
</gene>
<evidence type="ECO:0000256" key="3">
    <source>
        <dbReference type="ARBA" id="ARBA00022840"/>
    </source>
</evidence>
<evidence type="ECO:0000313" key="5">
    <source>
        <dbReference type="Proteomes" id="UP001165941"/>
    </source>
</evidence>
<keyword evidence="1" id="KW-0436">Ligase</keyword>
<dbReference type="Pfam" id="PF03133">
    <property type="entry name" value="TTL"/>
    <property type="match status" value="1"/>
</dbReference>
<organism evidence="4 5">
    <name type="scientific">Pontoporia blainvillei</name>
    <name type="common">Franciscana</name>
    <name type="synonym">Delphinus blainvillei</name>
    <dbReference type="NCBI Taxonomy" id="48723"/>
    <lineage>
        <taxon>Eukaryota</taxon>
        <taxon>Metazoa</taxon>
        <taxon>Chordata</taxon>
        <taxon>Craniata</taxon>
        <taxon>Vertebrata</taxon>
        <taxon>Euteleostomi</taxon>
        <taxon>Mammalia</taxon>
        <taxon>Eutheria</taxon>
        <taxon>Laurasiatheria</taxon>
        <taxon>Artiodactyla</taxon>
        <taxon>Whippomorpha</taxon>
        <taxon>Cetacea</taxon>
        <taxon>Odontoceti</taxon>
        <taxon>Pontoporiidae</taxon>
        <taxon>Pontoporia</taxon>
    </lineage>
</organism>
<evidence type="ECO:0000256" key="2">
    <source>
        <dbReference type="ARBA" id="ARBA00022741"/>
    </source>
</evidence>
<dbReference type="Proteomes" id="UP001165941">
    <property type="component" value="Unassembled WGS sequence"/>
</dbReference>
<dbReference type="PANTHER" id="PTHR12241:SF96">
    <property type="entry name" value="TUBULIN POLYGLUTAMYLASE TTLL6"/>
    <property type="match status" value="1"/>
</dbReference>
<protein>
    <submittedName>
        <fullName evidence="4">Tubulin polyglutamylase TTLL6</fullName>
    </submittedName>
</protein>
<comment type="caution">
    <text evidence="4">The sequence shown here is derived from an EMBL/GenBank/DDBJ whole genome shotgun (WGS) entry which is preliminary data.</text>
</comment>
<dbReference type="PANTHER" id="PTHR12241">
    <property type="entry name" value="TUBULIN POLYGLUTAMYLASE"/>
    <property type="match status" value="1"/>
</dbReference>
<dbReference type="InterPro" id="IPR004344">
    <property type="entry name" value="TTL/TTLL_fam"/>
</dbReference>
<reference evidence="4" key="1">
    <citation type="submission" date="2018-05" db="EMBL/GenBank/DDBJ databases">
        <authorList>
            <person name="Pedro S.L.S."/>
            <person name="Freitas R.C."/>
            <person name="Barreto A.S."/>
            <person name="Lima A.O.S."/>
        </authorList>
    </citation>
    <scope>NUCLEOTIDE SEQUENCE</scope>
    <source>
        <strain evidence="4">BP203</strain>
        <tissue evidence="4">Muscle</tissue>
    </source>
</reference>
<evidence type="ECO:0000313" key="4">
    <source>
        <dbReference type="EMBL" id="NIG58154.1"/>
    </source>
</evidence>
<keyword evidence="2" id="KW-0547">Nucleotide-binding</keyword>
<name>A0ABX0S0E9_PONBL</name>
<proteinExistence type="predicted"/>
<dbReference type="PROSITE" id="PS51221">
    <property type="entry name" value="TTL"/>
    <property type="match status" value="1"/>
</dbReference>
<sequence>MALWLLQGPPEPTQPWYDPGSWVSLPTGFGALSSPEVSGFQHAMALDDQRWAALPHGPWFPSRKLSTFNVYMESHGYNVGQIWRDIEDIIIKTLISAHPIIKHNYHTCFPSHTLNSACFEILGFDILLDYKLKPWLLEVNHSPSFSTDSWLDKEVKDSLLYDTLVLINLRSCDKKKVLEEERQRARFLQQCRSRETRKEEVKGFQAALLEKTEKYEKENCGGFRLIYPSVNSEKYEKFFQDNSSLFQNTVASRAREVYAR</sequence>
<keyword evidence="3" id="KW-0067">ATP-binding</keyword>
<dbReference type="Gene3D" id="3.30.470.20">
    <property type="entry name" value="ATP-grasp fold, B domain"/>
    <property type="match status" value="1"/>
</dbReference>
<accession>A0ABX0S0E9</accession>